<accession>A0A7C3I665</accession>
<evidence type="ECO:0000256" key="1">
    <source>
        <dbReference type="SAM" id="MobiDB-lite"/>
    </source>
</evidence>
<gene>
    <name evidence="4" type="ORF">ENS59_14855</name>
</gene>
<proteinExistence type="predicted"/>
<evidence type="ECO:0000313" key="4">
    <source>
        <dbReference type="EMBL" id="HFH30758.1"/>
    </source>
</evidence>
<dbReference type="EMBL" id="DSVL01000457">
    <property type="protein sequence ID" value="HFH30758.1"/>
    <property type="molecule type" value="Genomic_DNA"/>
</dbReference>
<feature type="domain" description="FecR protein" evidence="3">
    <location>
        <begin position="65"/>
        <end position="163"/>
    </location>
</feature>
<organism evidence="4">
    <name type="scientific">Gracilinema caldarium</name>
    <dbReference type="NCBI Taxonomy" id="215591"/>
    <lineage>
        <taxon>Bacteria</taxon>
        <taxon>Pseudomonadati</taxon>
        <taxon>Spirochaetota</taxon>
        <taxon>Spirochaetia</taxon>
        <taxon>Spirochaetales</taxon>
        <taxon>Breznakiellaceae</taxon>
        <taxon>Gracilinema</taxon>
    </lineage>
</organism>
<dbReference type="PANTHER" id="PTHR38731">
    <property type="entry name" value="LIPL45-RELATED LIPOPROTEIN-RELATED"/>
    <property type="match status" value="1"/>
</dbReference>
<protein>
    <recommendedName>
        <fullName evidence="3">FecR protein domain-containing protein</fullName>
    </recommendedName>
</protein>
<feature type="chain" id="PRO_5028226523" description="FecR protein domain-containing protein" evidence="2">
    <location>
        <begin position="26"/>
        <end position="728"/>
    </location>
</feature>
<sequence>MVNRFHRYFIVFFTVLLFIAGSAWAQTGPKALLVYADDDSLIQVITSSGTSRSVFVGDEILPGETIKTAGTNAELKLDPNGSVIKIARNTSFKVEGLAGAAGKDTNEFALLGGKIRTVAAKTAGSNKYQIKTPTAVCGVRGTDFSMLVIEGARDAVYVKRGLVEFARTLADGTLQPILVGAGQFADVFGPSFMPSPFTPEQLANDFADLDEFKAVDPASVPQNEGSPQAGQEEKPAEEASTPAVDASTQTSAESGKTTPKQAQESKLMAWLGDILGFEIGSVVIDGTTYSKAVIQPVFSIGKLKMGLYLPIIYTNDLFNPNSWYHPNNNDEWSFGSEYWNTDPTKGALDALQDLALKIRFIEYGQPMVDPVYLKVGNLSDMTIGHGVLMRNFANDADFPSVRRVGINAGYDAGPWAVEAVVNDLGKPEIFGGRVKLLSFFGISAIADINPASGLATQAERDSIGDPMLIGSALDIDIPILKLSFLSLRAFADVAAVAPYNRVSVGSLDAGLQYQAIYNPDYGTGFDAFRNYGFISGFMGKALIVDWRLEYRYYRGAYRPTFFDNTYERNRVKYAQDFYNLLTTPNASNDVTVNGIYGEAGFSLIKDKINFTAGYMMPWSPDTTASWDVISQQDYILAKLVIRKGLLPFYDISGAITYERTGFAYAISKGKPLVDANTIFGGEVVVPIASTVDFAIVLANNAVLTESPTLIEPQYKTSPTITFETRIHF</sequence>
<dbReference type="AlphaFoldDB" id="A0A7C3I665"/>
<feature type="signal peptide" evidence="2">
    <location>
        <begin position="1"/>
        <end position="25"/>
    </location>
</feature>
<feature type="compositionally biased region" description="Polar residues" evidence="1">
    <location>
        <begin position="220"/>
        <end position="229"/>
    </location>
</feature>
<feature type="compositionally biased region" description="Polar residues" evidence="1">
    <location>
        <begin position="246"/>
        <end position="262"/>
    </location>
</feature>
<evidence type="ECO:0000256" key="2">
    <source>
        <dbReference type="SAM" id="SignalP"/>
    </source>
</evidence>
<dbReference type="Pfam" id="PF04773">
    <property type="entry name" value="FecR"/>
    <property type="match status" value="1"/>
</dbReference>
<evidence type="ECO:0000259" key="3">
    <source>
        <dbReference type="Pfam" id="PF04773"/>
    </source>
</evidence>
<name>A0A7C3I665_9SPIR</name>
<comment type="caution">
    <text evidence="4">The sequence shown here is derived from an EMBL/GenBank/DDBJ whole genome shotgun (WGS) entry which is preliminary data.</text>
</comment>
<reference evidence="4" key="1">
    <citation type="journal article" date="2020" name="mSystems">
        <title>Genome- and Community-Level Interaction Insights into Carbon Utilization and Element Cycling Functions of Hydrothermarchaeota in Hydrothermal Sediment.</title>
        <authorList>
            <person name="Zhou Z."/>
            <person name="Liu Y."/>
            <person name="Xu W."/>
            <person name="Pan J."/>
            <person name="Luo Z.H."/>
            <person name="Li M."/>
        </authorList>
    </citation>
    <scope>NUCLEOTIDE SEQUENCE [LARGE SCALE GENOMIC DNA]</scope>
    <source>
        <strain evidence="4">SpSt-503</strain>
    </source>
</reference>
<dbReference type="InterPro" id="IPR006860">
    <property type="entry name" value="FecR"/>
</dbReference>
<keyword evidence="2" id="KW-0732">Signal</keyword>
<feature type="region of interest" description="Disordered" evidence="1">
    <location>
        <begin position="217"/>
        <end position="262"/>
    </location>
</feature>